<gene>
    <name evidence="1" type="ORF">ALC53_01013</name>
</gene>
<accession>A0A195BVF0</accession>
<proteinExistence type="predicted"/>
<evidence type="ECO:0000313" key="1">
    <source>
        <dbReference type="EMBL" id="KYM92557.1"/>
    </source>
</evidence>
<dbReference type="AlphaFoldDB" id="A0A195BVF0"/>
<evidence type="ECO:0000313" key="2">
    <source>
        <dbReference type="Proteomes" id="UP000078540"/>
    </source>
</evidence>
<protein>
    <submittedName>
        <fullName evidence="1">Uncharacterized protein</fullName>
    </submittedName>
</protein>
<reference evidence="1 2" key="1">
    <citation type="submission" date="2015-09" db="EMBL/GenBank/DDBJ databases">
        <title>Atta colombica WGS genome.</title>
        <authorList>
            <person name="Nygaard S."/>
            <person name="Hu H."/>
            <person name="Boomsma J."/>
            <person name="Zhang G."/>
        </authorList>
    </citation>
    <scope>NUCLEOTIDE SEQUENCE [LARGE SCALE GENOMIC DNA]</scope>
    <source>
        <strain evidence="1">Treedump-2</strain>
        <tissue evidence="1">Whole body</tissue>
    </source>
</reference>
<name>A0A195BVF0_9HYME</name>
<sequence>MRVIPNYPTVRLNHCDDERCSRFGTRRRLSHVFRKCRFWVSRVMLRVAVALYDELAREYVTRAARDAEVDPAQKFSFPAGSGHWNVVLPVHAVASRGFEIPGIKLGLKPGKCEFEMLPPDVRGPDLPSA</sequence>
<keyword evidence="2" id="KW-1185">Reference proteome</keyword>
<dbReference type="Proteomes" id="UP000078540">
    <property type="component" value="Unassembled WGS sequence"/>
</dbReference>
<dbReference type="EMBL" id="KQ976401">
    <property type="protein sequence ID" value="KYM92557.1"/>
    <property type="molecule type" value="Genomic_DNA"/>
</dbReference>
<organism evidence="1 2">
    <name type="scientific">Atta colombica</name>
    <dbReference type="NCBI Taxonomy" id="520822"/>
    <lineage>
        <taxon>Eukaryota</taxon>
        <taxon>Metazoa</taxon>
        <taxon>Ecdysozoa</taxon>
        <taxon>Arthropoda</taxon>
        <taxon>Hexapoda</taxon>
        <taxon>Insecta</taxon>
        <taxon>Pterygota</taxon>
        <taxon>Neoptera</taxon>
        <taxon>Endopterygota</taxon>
        <taxon>Hymenoptera</taxon>
        <taxon>Apocrita</taxon>
        <taxon>Aculeata</taxon>
        <taxon>Formicoidea</taxon>
        <taxon>Formicidae</taxon>
        <taxon>Myrmicinae</taxon>
        <taxon>Atta</taxon>
    </lineage>
</organism>